<reference evidence="2 3" key="1">
    <citation type="submission" date="2019-01" db="EMBL/GenBank/DDBJ databases">
        <title>Lacunisphaera sp. strain TWA-58.</title>
        <authorList>
            <person name="Chen W.-M."/>
        </authorList>
    </citation>
    <scope>NUCLEOTIDE SEQUENCE [LARGE SCALE GENOMIC DNA]</scope>
    <source>
        <strain evidence="2 3">TWA-58</strain>
    </source>
</reference>
<feature type="region of interest" description="Disordered" evidence="1">
    <location>
        <begin position="273"/>
        <end position="296"/>
    </location>
</feature>
<sequence length="296" mass="32047">MHPLRIHYDKWLLGAAGLLLATGLVWSRAESLKLMDSLASPLVRPTMQELPSMRAVVSLVATVPTWDAPAGSRNGQVRPADLFTPPSMQSPEQTMLADERREATSADLPGGPKLVAVEREPYRLQLTGYVGSPGAYTVAFVDAVSSETMLVRVGEPVPGLGLRLLAFDLAPVVVRENEAGPVLERIAVARLEDIATGERISLDTHGPRLTDKLRATIRLAEGDHGLWSGGEGDRFFTEARVHLLTRIRLDPAEVWLSTSARDEPSRLHVLRLASSSAQPPAPPAGEESARVAVRQD</sequence>
<comment type="caution">
    <text evidence="2">The sequence shown here is derived from an EMBL/GenBank/DDBJ whole genome shotgun (WGS) entry which is preliminary data.</text>
</comment>
<evidence type="ECO:0000313" key="2">
    <source>
        <dbReference type="EMBL" id="RXK55842.1"/>
    </source>
</evidence>
<evidence type="ECO:0000313" key="3">
    <source>
        <dbReference type="Proteomes" id="UP000290218"/>
    </source>
</evidence>
<organism evidence="2 3">
    <name type="scientific">Oleiharenicola lentus</name>
    <dbReference type="NCBI Taxonomy" id="2508720"/>
    <lineage>
        <taxon>Bacteria</taxon>
        <taxon>Pseudomonadati</taxon>
        <taxon>Verrucomicrobiota</taxon>
        <taxon>Opitutia</taxon>
        <taxon>Opitutales</taxon>
        <taxon>Opitutaceae</taxon>
        <taxon>Oleiharenicola</taxon>
    </lineage>
</organism>
<feature type="compositionally biased region" description="Basic and acidic residues" evidence="1">
    <location>
        <begin position="287"/>
        <end position="296"/>
    </location>
</feature>
<dbReference type="RefSeq" id="WP_129047208.1">
    <property type="nucleotide sequence ID" value="NZ_SDHX01000001.1"/>
</dbReference>
<dbReference type="EMBL" id="SDHX01000001">
    <property type="protein sequence ID" value="RXK55842.1"/>
    <property type="molecule type" value="Genomic_DNA"/>
</dbReference>
<gene>
    <name evidence="2" type="ORF">ESB00_08150</name>
</gene>
<evidence type="ECO:0000256" key="1">
    <source>
        <dbReference type="SAM" id="MobiDB-lite"/>
    </source>
</evidence>
<proteinExistence type="predicted"/>
<dbReference type="OrthoDB" id="191532at2"/>
<accession>A0A4Q1CAF1</accession>
<dbReference type="AlphaFoldDB" id="A0A4Q1CAF1"/>
<feature type="region of interest" description="Disordered" evidence="1">
    <location>
        <begin position="70"/>
        <end position="112"/>
    </location>
</feature>
<name>A0A4Q1CAF1_9BACT</name>
<protein>
    <submittedName>
        <fullName evidence="2">Uncharacterized protein</fullName>
    </submittedName>
</protein>
<keyword evidence="3" id="KW-1185">Reference proteome</keyword>
<dbReference type="Proteomes" id="UP000290218">
    <property type="component" value="Unassembled WGS sequence"/>
</dbReference>